<dbReference type="Gene3D" id="3.20.20.140">
    <property type="entry name" value="Metal-dependent hydrolases"/>
    <property type="match status" value="1"/>
</dbReference>
<dbReference type="RefSeq" id="WP_208239670.1">
    <property type="nucleotide sequence ID" value="NZ_BAAAQU010000002.1"/>
</dbReference>
<dbReference type="Gene3D" id="3.10.310.70">
    <property type="match status" value="1"/>
</dbReference>
<sequence>MADLLITRARIVEQHSSPGAPGPTDVRVADGVVTEVAPGGALAPSPGERVLEADGRWLIPGLWDQHVHMTTWAAFADRLDLSGTTSPAEVLRRVAPAIGALGAAGVEPDRVLIGMGYRASLWVEPASVAALDEVTGPRPVILISGDAHNGWMNTAALRALGLPDRTGVLDENDWFPVITRLAELPEGARTEHDQVRRAMSGAAARGIVGITDFEFASSHRIWPSRIAAGLNGLRVRAGFYEEALDEVLRSGMRTGDTLAGLVTLGPLKIISDGSLGTLTAHCCEPYAPSPDFPRGKQNVSPARLEHLLATANAAGLEVALHAIGDRAVSDALSAFAATGATGSIEHAQLMRRADIGRMATLGLRASVQPAHLLDDRDVTDRVWADRADRAFMLRSLTAAGVPLALGSDAPVSPLDPWLAIDAAVWRAEDGEKPWFPEERITPAQALFASTDGAGPVRSGALGDLVLLDDDPLRTRPRHVRVGATIVGGAPVFAAFDSSR</sequence>
<keyword evidence="3" id="KW-1185">Reference proteome</keyword>
<dbReference type="SUPFAM" id="SSF51556">
    <property type="entry name" value="Metallo-dependent hydrolases"/>
    <property type="match status" value="1"/>
</dbReference>
<dbReference type="PANTHER" id="PTHR22642:SF2">
    <property type="entry name" value="PROTEIN LONG AFTER FAR-RED 3"/>
    <property type="match status" value="1"/>
</dbReference>
<dbReference type="GO" id="GO:0016810">
    <property type="term" value="F:hydrolase activity, acting on carbon-nitrogen (but not peptide) bonds"/>
    <property type="evidence" value="ECO:0007669"/>
    <property type="project" value="InterPro"/>
</dbReference>
<evidence type="ECO:0000313" key="3">
    <source>
        <dbReference type="Proteomes" id="UP000668403"/>
    </source>
</evidence>
<dbReference type="InterPro" id="IPR011059">
    <property type="entry name" value="Metal-dep_hydrolase_composite"/>
</dbReference>
<dbReference type="PANTHER" id="PTHR22642">
    <property type="entry name" value="IMIDAZOLONEPROPIONASE"/>
    <property type="match status" value="1"/>
</dbReference>
<dbReference type="InterPro" id="IPR013108">
    <property type="entry name" value="Amidohydro_3"/>
</dbReference>
<dbReference type="Pfam" id="PF07969">
    <property type="entry name" value="Amidohydro_3"/>
    <property type="match status" value="1"/>
</dbReference>
<dbReference type="InterPro" id="IPR032466">
    <property type="entry name" value="Metal_Hydrolase"/>
</dbReference>
<dbReference type="SUPFAM" id="SSF51338">
    <property type="entry name" value="Composite domain of metallo-dependent hydrolases"/>
    <property type="match status" value="1"/>
</dbReference>
<dbReference type="Proteomes" id="UP000668403">
    <property type="component" value="Unassembled WGS sequence"/>
</dbReference>
<name>A0A939QKV7_9MICO</name>
<evidence type="ECO:0000259" key="1">
    <source>
        <dbReference type="Pfam" id="PF07969"/>
    </source>
</evidence>
<proteinExistence type="predicted"/>
<dbReference type="Gene3D" id="2.30.40.10">
    <property type="entry name" value="Urease, subunit C, domain 1"/>
    <property type="match status" value="1"/>
</dbReference>
<reference evidence="2" key="1">
    <citation type="submission" date="2021-03" db="EMBL/GenBank/DDBJ databases">
        <title>Leucobacter chromiisoli sp. nov., isolated from chromium-containing soil of chemical plant.</title>
        <authorList>
            <person name="Xu Z."/>
        </authorList>
    </citation>
    <scope>NUCLEOTIDE SEQUENCE</scope>
    <source>
        <strain evidence="2">K 70/01</strain>
    </source>
</reference>
<comment type="caution">
    <text evidence="2">The sequence shown here is derived from an EMBL/GenBank/DDBJ whole genome shotgun (WGS) entry which is preliminary data.</text>
</comment>
<gene>
    <name evidence="2" type="ORF">J4H85_11270</name>
</gene>
<protein>
    <submittedName>
        <fullName evidence="2">Amidohydrolase family protein</fullName>
    </submittedName>
</protein>
<accession>A0A939QKV7</accession>
<feature type="domain" description="Amidohydrolase 3" evidence="1">
    <location>
        <begin position="50"/>
        <end position="492"/>
    </location>
</feature>
<organism evidence="2 3">
    <name type="scientific">Leucobacter tardus</name>
    <dbReference type="NCBI Taxonomy" id="501483"/>
    <lineage>
        <taxon>Bacteria</taxon>
        <taxon>Bacillati</taxon>
        <taxon>Actinomycetota</taxon>
        <taxon>Actinomycetes</taxon>
        <taxon>Micrococcales</taxon>
        <taxon>Microbacteriaceae</taxon>
        <taxon>Leucobacter</taxon>
    </lineage>
</organism>
<dbReference type="EMBL" id="JAGFBF010000005">
    <property type="protein sequence ID" value="MBO2990574.1"/>
    <property type="molecule type" value="Genomic_DNA"/>
</dbReference>
<dbReference type="AlphaFoldDB" id="A0A939QKV7"/>
<evidence type="ECO:0000313" key="2">
    <source>
        <dbReference type="EMBL" id="MBO2990574.1"/>
    </source>
</evidence>